<protein>
    <submittedName>
        <fullName evidence="2">Acid protease</fullName>
    </submittedName>
</protein>
<gene>
    <name evidence="2" type="ORF">R3P38DRAFT_2604282</name>
</gene>
<feature type="compositionally biased region" description="Basic and acidic residues" evidence="1">
    <location>
        <begin position="633"/>
        <end position="644"/>
    </location>
</feature>
<evidence type="ECO:0000313" key="2">
    <source>
        <dbReference type="EMBL" id="KAK7050169.1"/>
    </source>
</evidence>
<dbReference type="GO" id="GO:0008233">
    <property type="term" value="F:peptidase activity"/>
    <property type="evidence" value="ECO:0007669"/>
    <property type="project" value="UniProtKB-KW"/>
</dbReference>
<feature type="compositionally biased region" description="Pro residues" evidence="1">
    <location>
        <begin position="571"/>
        <end position="584"/>
    </location>
</feature>
<keyword evidence="3" id="KW-1185">Reference proteome</keyword>
<feature type="region of interest" description="Disordered" evidence="1">
    <location>
        <begin position="176"/>
        <end position="196"/>
    </location>
</feature>
<sequence length="653" mass="71962">MPPTKEKKSKDNFDTYIEADVPPSMPFPSLAVVITTKNDEYAVPVLNNHQRAYLHDVALRDVDLLTGNKKENAETNEKIKTAALKSKAFQHVPQEGDETEERDLPALISAWKENEQKKKAQRKAKKNGVAIDTSDASATAGDDATPQDEDSRTNLLRGYRIIGWEKAIQRVITNKRTAQTNQQRQPSSSSSNPPSRALTKLYRLAAYKGRDKFRDECHDRIFAHSQTIPGSSNPGGKFNKALAELWAKEDQAAWEAKVETGEENVNWAERQELVTEGFADMVETVNNSPQFRNFMAAMIMIWVDDDGKVSVECEGRPTGLEMSKTFDQQEPEVLKQLTNAFHRWAAKPLRDYIAARRPTASTPTQFFPLNASDLEKGIHLDDLKSTVLRFLGESYTAFGVEDIPWASIATDPAAYYDVTKFSHGFPVSGPAEWKHGAWYEVAFSLAEIAGVDTDSIFFRKPSPSVRGSSPLKETSQPPPSPSRERTPPPPPPRSRQASPLQPPPPSDDGSQQPPVTPSREGSPLQPPPPSNDGSQQPPVTPSREGSPLQPPPPSGDGSQQPPVTPSREGSPKPPPPSPPPSPPHPKTRRVPVVRTPTSPLKTRARAAKAEAKAAAEGKAETGRGKRQRGQKRKAPDQAEDENHNPKRVRKGRN</sequence>
<evidence type="ECO:0000313" key="3">
    <source>
        <dbReference type="Proteomes" id="UP001362999"/>
    </source>
</evidence>
<proteinExistence type="predicted"/>
<reference evidence="2 3" key="1">
    <citation type="journal article" date="2024" name="J Genomics">
        <title>Draft genome sequencing and assembly of Favolaschia claudopus CIRM-BRFM 2984 isolated from oak limbs.</title>
        <authorList>
            <person name="Navarro D."/>
            <person name="Drula E."/>
            <person name="Chaduli D."/>
            <person name="Cazenave R."/>
            <person name="Ahrendt S."/>
            <person name="Wang J."/>
            <person name="Lipzen A."/>
            <person name="Daum C."/>
            <person name="Barry K."/>
            <person name="Grigoriev I.V."/>
            <person name="Favel A."/>
            <person name="Rosso M.N."/>
            <person name="Martin F."/>
        </authorList>
    </citation>
    <scope>NUCLEOTIDE SEQUENCE [LARGE SCALE GENOMIC DNA]</scope>
    <source>
        <strain evidence="2 3">CIRM-BRFM 2984</strain>
    </source>
</reference>
<dbReference type="PANTHER" id="PTHR45725">
    <property type="entry name" value="FORMIN HOMOLOGY 2 FAMILY MEMBER"/>
    <property type="match status" value="1"/>
</dbReference>
<dbReference type="EMBL" id="JAWWNJ010000008">
    <property type="protein sequence ID" value="KAK7050169.1"/>
    <property type="molecule type" value="Genomic_DNA"/>
</dbReference>
<dbReference type="InterPro" id="IPR051425">
    <property type="entry name" value="Formin_Homology"/>
</dbReference>
<name>A0AAW0DBN6_9AGAR</name>
<accession>A0AAW0DBN6</accession>
<keyword evidence="2" id="KW-0378">Hydrolase</keyword>
<feature type="compositionally biased region" description="Pro residues" evidence="1">
    <location>
        <begin position="476"/>
        <end position="493"/>
    </location>
</feature>
<dbReference type="AlphaFoldDB" id="A0AAW0DBN6"/>
<organism evidence="2 3">
    <name type="scientific">Favolaschia claudopus</name>
    <dbReference type="NCBI Taxonomy" id="2862362"/>
    <lineage>
        <taxon>Eukaryota</taxon>
        <taxon>Fungi</taxon>
        <taxon>Dikarya</taxon>
        <taxon>Basidiomycota</taxon>
        <taxon>Agaricomycotina</taxon>
        <taxon>Agaricomycetes</taxon>
        <taxon>Agaricomycetidae</taxon>
        <taxon>Agaricales</taxon>
        <taxon>Marasmiineae</taxon>
        <taxon>Mycenaceae</taxon>
        <taxon>Favolaschia</taxon>
    </lineage>
</organism>
<feature type="compositionally biased region" description="Low complexity" evidence="1">
    <location>
        <begin position="181"/>
        <end position="196"/>
    </location>
</feature>
<feature type="compositionally biased region" description="Basic and acidic residues" evidence="1">
    <location>
        <begin position="607"/>
        <end position="623"/>
    </location>
</feature>
<feature type="compositionally biased region" description="Low complexity" evidence="1">
    <location>
        <begin position="132"/>
        <end position="144"/>
    </location>
</feature>
<dbReference type="Proteomes" id="UP001362999">
    <property type="component" value="Unassembled WGS sequence"/>
</dbReference>
<evidence type="ECO:0000256" key="1">
    <source>
        <dbReference type="SAM" id="MobiDB-lite"/>
    </source>
</evidence>
<feature type="region of interest" description="Disordered" evidence="1">
    <location>
        <begin position="461"/>
        <end position="653"/>
    </location>
</feature>
<feature type="compositionally biased region" description="Polar residues" evidence="1">
    <location>
        <begin position="465"/>
        <end position="474"/>
    </location>
</feature>
<keyword evidence="2" id="KW-0645">Protease</keyword>
<dbReference type="GO" id="GO:0006508">
    <property type="term" value="P:proteolysis"/>
    <property type="evidence" value="ECO:0007669"/>
    <property type="project" value="UniProtKB-KW"/>
</dbReference>
<feature type="region of interest" description="Disordered" evidence="1">
    <location>
        <begin position="114"/>
        <end position="152"/>
    </location>
</feature>
<comment type="caution">
    <text evidence="2">The sequence shown here is derived from an EMBL/GenBank/DDBJ whole genome shotgun (WGS) entry which is preliminary data.</text>
</comment>